<dbReference type="PANTHER" id="PTHR33112">
    <property type="entry name" value="DOMAIN PROTEIN, PUTATIVE-RELATED"/>
    <property type="match status" value="1"/>
</dbReference>
<dbReference type="AlphaFoldDB" id="A0A5N6DFZ3"/>
<evidence type="ECO:0000313" key="2">
    <source>
        <dbReference type="Proteomes" id="UP000326532"/>
    </source>
</evidence>
<name>A0A5N6DFZ3_ASPPA</name>
<protein>
    <recommendedName>
        <fullName evidence="3">Heterokaryon incompatibility domain-containing protein</fullName>
    </recommendedName>
</protein>
<evidence type="ECO:0008006" key="3">
    <source>
        <dbReference type="Google" id="ProtNLM"/>
    </source>
</evidence>
<dbReference type="EMBL" id="ML734984">
    <property type="protein sequence ID" value="KAB8204018.1"/>
    <property type="molecule type" value="Genomic_DNA"/>
</dbReference>
<proteinExistence type="predicted"/>
<organism evidence="1 2">
    <name type="scientific">Aspergillus parasiticus</name>
    <dbReference type="NCBI Taxonomy" id="5067"/>
    <lineage>
        <taxon>Eukaryota</taxon>
        <taxon>Fungi</taxon>
        <taxon>Dikarya</taxon>
        <taxon>Ascomycota</taxon>
        <taxon>Pezizomycotina</taxon>
        <taxon>Eurotiomycetes</taxon>
        <taxon>Eurotiomycetidae</taxon>
        <taxon>Eurotiales</taxon>
        <taxon>Aspergillaceae</taxon>
        <taxon>Aspergillus</taxon>
        <taxon>Aspergillus subgen. Circumdati</taxon>
    </lineage>
</organism>
<accession>A0A5N6DFZ3</accession>
<reference evidence="1 2" key="1">
    <citation type="submission" date="2019-04" db="EMBL/GenBank/DDBJ databases">
        <title>Fungal friends and foes A comparative genomics study of 23 Aspergillus species from section Flavi.</title>
        <authorList>
            <consortium name="DOE Joint Genome Institute"/>
            <person name="Kjaerbolling I."/>
            <person name="Vesth T.C."/>
            <person name="Frisvad J.C."/>
            <person name="Nybo J.L."/>
            <person name="Theobald S."/>
            <person name="Kildgaard S."/>
            <person name="Petersen T.I."/>
            <person name="Kuo A."/>
            <person name="Sato A."/>
            <person name="Lyhne E.K."/>
            <person name="Kogle M.E."/>
            <person name="Wiebenga A."/>
            <person name="Kun R.S."/>
            <person name="Lubbers R.J."/>
            <person name="Makela M.R."/>
            <person name="Barry K."/>
            <person name="Chovatia M."/>
            <person name="Clum A."/>
            <person name="Daum C."/>
            <person name="Haridas S."/>
            <person name="He G."/>
            <person name="LaButti K."/>
            <person name="Lipzen A."/>
            <person name="Mondo S."/>
            <person name="Pangilinan J."/>
            <person name="Riley R."/>
            <person name="Salamov A."/>
            <person name="Simmons B.A."/>
            <person name="Magnuson J.K."/>
            <person name="Henrissat B."/>
            <person name="Mortensen U.H."/>
            <person name="Larsen T.O."/>
            <person name="De vries R.P."/>
            <person name="Grigoriev I.V."/>
            <person name="Machida M."/>
            <person name="Baker S.E."/>
            <person name="Andersen M.R."/>
        </authorList>
    </citation>
    <scope>NUCLEOTIDE SEQUENCE [LARGE SCALE GENOMIC DNA]</scope>
    <source>
        <strain evidence="1 2">CBS 117618</strain>
    </source>
</reference>
<dbReference type="Proteomes" id="UP000326532">
    <property type="component" value="Unassembled WGS sequence"/>
</dbReference>
<evidence type="ECO:0000313" key="1">
    <source>
        <dbReference type="EMBL" id="KAB8204018.1"/>
    </source>
</evidence>
<dbReference type="PANTHER" id="PTHR33112:SF16">
    <property type="entry name" value="HETEROKARYON INCOMPATIBILITY DOMAIN-CONTAINING PROTEIN"/>
    <property type="match status" value="1"/>
</dbReference>
<sequence>MRHTNVKCQFEGRPIANHAFWNSISMVENPPKPHLHTRAWTLQERLMARRIIHFTQEELVFECLIHSRYPSDRFSLWPSTIENTWFGIVSQYSSRRITVPDDRLPALATLARQFASPQTGKYLAGLWYAHLPSALFWSVQGPSKRPQLYRAPSWSWASVEGHIVFHHIKPVELPLKVLAAECIPAGSDTYGKVLEGYITVEGILHHVDIPPYRGQHLYALQLRRSGVPWALLLKRSERVEGAWERVGIDHIQPPDDDLLDRSLTTITIV</sequence>
<dbReference type="VEuPathDB" id="FungiDB:BDV34DRAFT_226761"/>
<keyword evidence="2" id="KW-1185">Reference proteome</keyword>
<gene>
    <name evidence="1" type="ORF">BDV34DRAFT_226761</name>
</gene>